<name>A0A4Y3KEY2_CELUD</name>
<dbReference type="EMBL" id="BJLP01000042">
    <property type="protein sequence ID" value="GEA81954.1"/>
    <property type="molecule type" value="Genomic_DNA"/>
</dbReference>
<dbReference type="Proteomes" id="UP000315842">
    <property type="component" value="Unassembled WGS sequence"/>
</dbReference>
<gene>
    <name evidence="1" type="ORF">CUD01_23980</name>
</gene>
<keyword evidence="2" id="KW-1185">Reference proteome</keyword>
<evidence type="ECO:0000313" key="2">
    <source>
        <dbReference type="Proteomes" id="UP000315842"/>
    </source>
</evidence>
<dbReference type="RefSeq" id="WP_141321409.1">
    <property type="nucleotide sequence ID" value="NZ_BJLP01000042.1"/>
</dbReference>
<organism evidence="1 2">
    <name type="scientific">Cellulomonas uda</name>
    <dbReference type="NCBI Taxonomy" id="1714"/>
    <lineage>
        <taxon>Bacteria</taxon>
        <taxon>Bacillati</taxon>
        <taxon>Actinomycetota</taxon>
        <taxon>Actinomycetes</taxon>
        <taxon>Micrococcales</taxon>
        <taxon>Cellulomonadaceae</taxon>
        <taxon>Cellulomonas</taxon>
    </lineage>
</organism>
<protein>
    <submittedName>
        <fullName evidence="1">Uncharacterized protein</fullName>
    </submittedName>
</protein>
<dbReference type="AlphaFoldDB" id="A0A4Y3KEY2"/>
<sequence length="86" mass="9738">MILVACVNCGSNDLREHGGYAVCAYCRSRFVLQPDEVPSRQTVIDVNADVQALLERCRDDPANRRRYASLVLDIDPTNPEAIRYLR</sequence>
<comment type="caution">
    <text evidence="1">The sequence shown here is derived from an EMBL/GenBank/DDBJ whole genome shotgun (WGS) entry which is preliminary data.</text>
</comment>
<reference evidence="1 2" key="1">
    <citation type="submission" date="2019-06" db="EMBL/GenBank/DDBJ databases">
        <title>Whole genome shotgun sequence of Cellulomonas uda NBRC 3747.</title>
        <authorList>
            <person name="Hosoyama A."/>
            <person name="Uohara A."/>
            <person name="Ohji S."/>
            <person name="Ichikawa N."/>
        </authorList>
    </citation>
    <scope>NUCLEOTIDE SEQUENCE [LARGE SCALE GENOMIC DNA]</scope>
    <source>
        <strain evidence="1 2">NBRC 3747</strain>
    </source>
</reference>
<evidence type="ECO:0000313" key="1">
    <source>
        <dbReference type="EMBL" id="GEA81954.1"/>
    </source>
</evidence>
<proteinExistence type="predicted"/>
<accession>A0A4Y3KEY2</accession>